<evidence type="ECO:0008006" key="3">
    <source>
        <dbReference type="Google" id="ProtNLM"/>
    </source>
</evidence>
<accession>A0A7X6N1H4</accession>
<dbReference type="EMBL" id="JAAXPN010000001">
    <property type="protein sequence ID" value="NKZ23514.1"/>
    <property type="molecule type" value="Genomic_DNA"/>
</dbReference>
<evidence type="ECO:0000313" key="1">
    <source>
        <dbReference type="EMBL" id="NKZ23514.1"/>
    </source>
</evidence>
<reference evidence="1 2" key="1">
    <citation type="submission" date="2020-04" db="EMBL/GenBank/DDBJ databases">
        <title>MicrobeNet Type strains.</title>
        <authorList>
            <person name="Nicholson A.C."/>
        </authorList>
    </citation>
    <scope>NUCLEOTIDE SEQUENCE [LARGE SCALE GENOMIC DNA]</scope>
    <source>
        <strain evidence="1 2">CCUG 61472</strain>
    </source>
</reference>
<dbReference type="InterPro" id="IPR010026">
    <property type="entry name" value="Phage_holin_LL-H"/>
</dbReference>
<keyword evidence="2" id="KW-1185">Reference proteome</keyword>
<dbReference type="Proteomes" id="UP000549765">
    <property type="component" value="Unassembled WGS sequence"/>
</dbReference>
<proteinExistence type="predicted"/>
<dbReference type="AlphaFoldDB" id="A0A7X6N1H4"/>
<protein>
    <recommendedName>
        <fullName evidence="3">Holin</fullName>
    </recommendedName>
</protein>
<dbReference type="RefSeq" id="WP_168721307.1">
    <property type="nucleotide sequence ID" value="NZ_JAAXPN010000001.1"/>
</dbReference>
<sequence>MEQSITQLIEAIGTIIITALGGFVTAKLKEYATTSSQQKTIATLATLANAAVVSVEKSGIINNLTSRQKHQAAINEVQTQLAKAGLKPADETLIANEIERAYSQQVDQLHAVYAKQAEVAVAENQAHIANSAVQELATLKEQSANILAKIDEKQQAIDAINTLAPVKED</sequence>
<name>A0A7X6N1H4_9LACO</name>
<gene>
    <name evidence="1" type="ORF">HF964_01655</name>
</gene>
<organism evidence="1 2">
    <name type="scientific">Periweissella fabalis</name>
    <dbReference type="NCBI Taxonomy" id="1070421"/>
    <lineage>
        <taxon>Bacteria</taxon>
        <taxon>Bacillati</taxon>
        <taxon>Bacillota</taxon>
        <taxon>Bacilli</taxon>
        <taxon>Lactobacillales</taxon>
        <taxon>Lactobacillaceae</taxon>
        <taxon>Periweissella</taxon>
    </lineage>
</organism>
<evidence type="ECO:0000313" key="2">
    <source>
        <dbReference type="Proteomes" id="UP000549765"/>
    </source>
</evidence>
<comment type="caution">
    <text evidence="1">The sequence shown here is derived from an EMBL/GenBank/DDBJ whole genome shotgun (WGS) entry which is preliminary data.</text>
</comment>
<dbReference type="Pfam" id="PF09682">
    <property type="entry name" value="Phage_holin_6_1"/>
    <property type="match status" value="1"/>
</dbReference>